<dbReference type="PIRSF" id="PIRSF000390">
    <property type="entry name" value="PLP_StrS"/>
    <property type="match status" value="1"/>
</dbReference>
<dbReference type="Gene3D" id="3.90.1150.10">
    <property type="entry name" value="Aspartate Aminotransferase, domain 1"/>
    <property type="match status" value="1"/>
</dbReference>
<dbReference type="Proteomes" id="UP000007519">
    <property type="component" value="Chromosome"/>
</dbReference>
<evidence type="ECO:0000256" key="1">
    <source>
        <dbReference type="ARBA" id="ARBA00022898"/>
    </source>
</evidence>
<keyword evidence="1 4" id="KW-0663">Pyridoxal phosphate</keyword>
<dbReference type="GO" id="GO:0008483">
    <property type="term" value="F:transaminase activity"/>
    <property type="evidence" value="ECO:0007669"/>
    <property type="project" value="UniProtKB-KW"/>
</dbReference>
<name>H6L1L7_SAPGL</name>
<dbReference type="SUPFAM" id="SSF53383">
    <property type="entry name" value="PLP-dependent transferases"/>
    <property type="match status" value="1"/>
</dbReference>
<dbReference type="Pfam" id="PF01041">
    <property type="entry name" value="DegT_DnrJ_EryC1"/>
    <property type="match status" value="1"/>
</dbReference>
<sequence>MKKIQMVDLQSQYRRFKTEIDAAIHEVLDSSAYINGPAVKGFQAALEEYLGAKAVIPCANGTDALQIALMALDLAPGDEVIVPSFTYVATAEVAALLRLSIVMVDVDPQTFNLRAEDVEAAITPQTKAIVPVHLFGQSCDMQPIIELAEKHQLYIVEDNAQAIGADYSFPNGEQKKTGLLGHIGCTSFYPSKNLGAYGDGGAIFTNDEALADKIRMIANHGQNRRYYHDRVGVNSRLDGIQAALLHVKLKALDEFSAARQKAADYYDAAFAELEEVQTPYRAPYSSHVFHQYTLLVPADQRDALQAHLQAAEVPCMIYYPLPLHEQAAFEGFARKAKAELPNTEMLCQQVISLPMHSELEADQLVYVAEQVKAFFKK</sequence>
<dbReference type="GO" id="GO:0000271">
    <property type="term" value="P:polysaccharide biosynthetic process"/>
    <property type="evidence" value="ECO:0007669"/>
    <property type="project" value="TreeGrafter"/>
</dbReference>
<feature type="active site" description="Proton acceptor" evidence="3">
    <location>
        <position position="192"/>
    </location>
</feature>
<evidence type="ECO:0000256" key="5">
    <source>
        <dbReference type="RuleBase" id="RU004508"/>
    </source>
</evidence>
<keyword evidence="6" id="KW-0032">Aminotransferase</keyword>
<dbReference type="InterPro" id="IPR015421">
    <property type="entry name" value="PyrdxlP-dep_Trfase_major"/>
</dbReference>
<dbReference type="EMBL" id="CP002831">
    <property type="protein sequence ID" value="AFC24661.1"/>
    <property type="molecule type" value="Genomic_DNA"/>
</dbReference>
<dbReference type="Gene3D" id="3.40.640.10">
    <property type="entry name" value="Type I PLP-dependent aspartate aminotransferase-like (Major domain)"/>
    <property type="match status" value="1"/>
</dbReference>
<dbReference type="AlphaFoldDB" id="H6L1L7"/>
<dbReference type="InterPro" id="IPR015422">
    <property type="entry name" value="PyrdxlP-dep_Trfase_small"/>
</dbReference>
<evidence type="ECO:0000256" key="3">
    <source>
        <dbReference type="PIRSR" id="PIRSR000390-1"/>
    </source>
</evidence>
<dbReference type="OrthoDB" id="9804264at2"/>
<dbReference type="InterPro" id="IPR000653">
    <property type="entry name" value="DegT/StrS_aminotransferase"/>
</dbReference>
<protein>
    <submittedName>
        <fullName evidence="6">DegT/DnrJ/EryC1/StrS aminotransferase</fullName>
    </submittedName>
</protein>
<evidence type="ECO:0000313" key="6">
    <source>
        <dbReference type="EMBL" id="AFC24661.1"/>
    </source>
</evidence>
<keyword evidence="7" id="KW-1185">Reference proteome</keyword>
<dbReference type="eggNOG" id="COG0399">
    <property type="taxonomic scope" value="Bacteria"/>
</dbReference>
<dbReference type="CDD" id="cd00616">
    <property type="entry name" value="AHBA_syn"/>
    <property type="match status" value="1"/>
</dbReference>
<evidence type="ECO:0000313" key="7">
    <source>
        <dbReference type="Proteomes" id="UP000007519"/>
    </source>
</evidence>
<feature type="modified residue" description="N6-(pyridoxal phosphate)lysine" evidence="4">
    <location>
        <position position="192"/>
    </location>
</feature>
<accession>H6L1L7</accession>
<dbReference type="FunFam" id="3.40.640.10:FF:000089">
    <property type="entry name" value="Aminotransferase, DegT/DnrJ/EryC1/StrS family"/>
    <property type="match status" value="1"/>
</dbReference>
<dbReference type="KEGG" id="sgn:SGRA_1930"/>
<organism evidence="6 7">
    <name type="scientific">Saprospira grandis (strain Lewin)</name>
    <dbReference type="NCBI Taxonomy" id="984262"/>
    <lineage>
        <taxon>Bacteria</taxon>
        <taxon>Pseudomonadati</taxon>
        <taxon>Bacteroidota</taxon>
        <taxon>Saprospiria</taxon>
        <taxon>Saprospirales</taxon>
        <taxon>Saprospiraceae</taxon>
        <taxon>Saprospira</taxon>
    </lineage>
</organism>
<reference evidence="6 7" key="1">
    <citation type="journal article" date="2012" name="Stand. Genomic Sci.">
        <title>Complete genome sequencing and analysis of Saprospira grandis str. Lewin, a predatory marine bacterium.</title>
        <authorList>
            <person name="Saw J.H."/>
            <person name="Yuryev A."/>
            <person name="Kanbe M."/>
            <person name="Hou S."/>
            <person name="Young A.G."/>
            <person name="Aizawa S."/>
            <person name="Alam M."/>
        </authorList>
    </citation>
    <scope>NUCLEOTIDE SEQUENCE [LARGE SCALE GENOMIC DNA]</scope>
    <source>
        <strain evidence="6 7">Lewin</strain>
    </source>
</reference>
<gene>
    <name evidence="6" type="ordered locus">SGRA_1930</name>
</gene>
<dbReference type="STRING" id="984262.SGRA_1930"/>
<evidence type="ECO:0000256" key="4">
    <source>
        <dbReference type="PIRSR" id="PIRSR000390-2"/>
    </source>
</evidence>
<dbReference type="PANTHER" id="PTHR30244:SF42">
    <property type="entry name" value="UDP-2-ACETAMIDO-2-DEOXY-3-OXO-D-GLUCURONATE AMINOTRANSFERASE"/>
    <property type="match status" value="1"/>
</dbReference>
<evidence type="ECO:0000256" key="2">
    <source>
        <dbReference type="ARBA" id="ARBA00037999"/>
    </source>
</evidence>
<dbReference type="RefSeq" id="WP_015692284.1">
    <property type="nucleotide sequence ID" value="NC_016940.1"/>
</dbReference>
<dbReference type="GO" id="GO:0030170">
    <property type="term" value="F:pyridoxal phosphate binding"/>
    <property type="evidence" value="ECO:0007669"/>
    <property type="project" value="UniProtKB-ARBA"/>
</dbReference>
<dbReference type="PANTHER" id="PTHR30244">
    <property type="entry name" value="TRANSAMINASE"/>
    <property type="match status" value="1"/>
</dbReference>
<proteinExistence type="inferred from homology"/>
<comment type="similarity">
    <text evidence="2 5">Belongs to the DegT/DnrJ/EryC1 family.</text>
</comment>
<dbReference type="HOGENOM" id="CLU_033332_6_0_10"/>
<keyword evidence="6" id="KW-0808">Transferase</keyword>
<dbReference type="InterPro" id="IPR015424">
    <property type="entry name" value="PyrdxlP-dep_Trfase"/>
</dbReference>